<dbReference type="Pfam" id="PF22693">
    <property type="entry name" value="MACPF_1"/>
    <property type="match status" value="1"/>
</dbReference>
<evidence type="ECO:0000256" key="1">
    <source>
        <dbReference type="SAM" id="SignalP"/>
    </source>
</evidence>
<feature type="signal peptide" evidence="1">
    <location>
        <begin position="1"/>
        <end position="17"/>
    </location>
</feature>
<name>A0AAV9WR56_9PEZI</name>
<proteinExistence type="predicted"/>
<organism evidence="3 4">
    <name type="scientific">Orbilia ellipsospora</name>
    <dbReference type="NCBI Taxonomy" id="2528407"/>
    <lineage>
        <taxon>Eukaryota</taxon>
        <taxon>Fungi</taxon>
        <taxon>Dikarya</taxon>
        <taxon>Ascomycota</taxon>
        <taxon>Pezizomycotina</taxon>
        <taxon>Orbiliomycetes</taxon>
        <taxon>Orbiliales</taxon>
        <taxon>Orbiliaceae</taxon>
        <taxon>Orbilia</taxon>
    </lineage>
</organism>
<reference evidence="3 4" key="1">
    <citation type="submission" date="2019-10" db="EMBL/GenBank/DDBJ databases">
        <authorList>
            <person name="Palmer J.M."/>
        </authorList>
    </citation>
    <scope>NUCLEOTIDE SEQUENCE [LARGE SCALE GENOMIC DNA]</scope>
    <source>
        <strain evidence="3 4">TWF694</strain>
    </source>
</reference>
<dbReference type="AlphaFoldDB" id="A0AAV9WR56"/>
<evidence type="ECO:0000259" key="2">
    <source>
        <dbReference type="Pfam" id="PF22693"/>
    </source>
</evidence>
<protein>
    <recommendedName>
        <fullName evidence="2">MACPF-like domain-containing protein</fullName>
    </recommendedName>
</protein>
<gene>
    <name evidence="3" type="ORF">TWF694_006082</name>
</gene>
<keyword evidence="1" id="KW-0732">Signal</keyword>
<dbReference type="EMBL" id="JAVHJO010000019">
    <property type="protein sequence ID" value="KAK6523188.1"/>
    <property type="molecule type" value="Genomic_DNA"/>
</dbReference>
<evidence type="ECO:0000313" key="4">
    <source>
        <dbReference type="Proteomes" id="UP001365542"/>
    </source>
</evidence>
<sequence length="710" mass="78732">MNGIILILLTAFRLRDGLNVYQNSGEDTTTAASNDKTIANAPAATSQKITGIPNFVVNDNSKIEIETVEHEFGMSLAENHFDTTTVEVSGSGVVEDVSAGGSVGHTEDKSGGSSSINKTFHKKYIATYKFPRATIYLNSEDLQPTEDLKQSLDVLNQTKDINVMRYIHKTYGQLFCHQVLIGACLRSTKELDVTQSGSETITKERFKTNVGAAVAFPGVASFSTNISNEQGNSSQAGTQTKDDKETIVFVATGGNTILGTNPPLWSISALDYRNWRIIGRDSLSPIVSAISRMKRFEDVNKWFMSAVPKLMERMIVPDTRVLDVRLRVRGGTENTAISRITGSQVQTYFAHDPAYPPKPIHTGIKTKTVTKTPTEAELTKMMSDIQSNTDPQFDPAMLLVGAFGLQGIVLAASLTTNKKESPVVDLTKYTSQVTLKYEDAMFFPASIQAPVLLPRTLKNTSLGDASKDDLNKTMWRFEIPTGSYLSTESLISVKSWANEAFHHLTVYRNEQGIFMPAITDSYNPSVWRVEKLSGVAGSSIIKTGDIMRLCWRFSDQKSGFRDFQDDIYGRLRYTKPEEIASDTLYFKVPWPRFENMNAESGVSLLMSTNSSNKPFWESINTLPSRSSNRKNSKLELHDVQFRIDYCDEETVEGKKDFMFQNTSTAAQTETEMSKTSSKSVDTKVSRVQKSTLDPFGPEAFVARILFGPSA</sequence>
<comment type="caution">
    <text evidence="3">The sequence shown here is derived from an EMBL/GenBank/DDBJ whole genome shotgun (WGS) entry which is preliminary data.</text>
</comment>
<feature type="domain" description="MACPF-like" evidence="2">
    <location>
        <begin position="112"/>
        <end position="288"/>
    </location>
</feature>
<accession>A0AAV9WR56</accession>
<feature type="chain" id="PRO_5043485782" description="MACPF-like domain-containing protein" evidence="1">
    <location>
        <begin position="18"/>
        <end position="710"/>
    </location>
</feature>
<evidence type="ECO:0000313" key="3">
    <source>
        <dbReference type="EMBL" id="KAK6523188.1"/>
    </source>
</evidence>
<dbReference type="Proteomes" id="UP001365542">
    <property type="component" value="Unassembled WGS sequence"/>
</dbReference>
<dbReference type="InterPro" id="IPR054586">
    <property type="entry name" value="MACPF_1_fungal"/>
</dbReference>
<keyword evidence="4" id="KW-1185">Reference proteome</keyword>